<protein>
    <submittedName>
        <fullName evidence="1">Uncharacterized protein</fullName>
    </submittedName>
</protein>
<name>A0ABR4FSR5_9EURO</name>
<comment type="caution">
    <text evidence="1">The sequence shown here is derived from an EMBL/GenBank/DDBJ whole genome shotgun (WGS) entry which is preliminary data.</text>
</comment>
<dbReference type="Proteomes" id="UP001610563">
    <property type="component" value="Unassembled WGS sequence"/>
</dbReference>
<keyword evidence="2" id="KW-1185">Reference proteome</keyword>
<dbReference type="EMBL" id="JBFTWV010000121">
    <property type="protein sequence ID" value="KAL2786308.1"/>
    <property type="molecule type" value="Genomic_DNA"/>
</dbReference>
<organism evidence="1 2">
    <name type="scientific">Aspergillus keveii</name>
    <dbReference type="NCBI Taxonomy" id="714993"/>
    <lineage>
        <taxon>Eukaryota</taxon>
        <taxon>Fungi</taxon>
        <taxon>Dikarya</taxon>
        <taxon>Ascomycota</taxon>
        <taxon>Pezizomycotina</taxon>
        <taxon>Eurotiomycetes</taxon>
        <taxon>Eurotiomycetidae</taxon>
        <taxon>Eurotiales</taxon>
        <taxon>Aspergillaceae</taxon>
        <taxon>Aspergillus</taxon>
        <taxon>Aspergillus subgen. Nidulantes</taxon>
    </lineage>
</organism>
<evidence type="ECO:0000313" key="2">
    <source>
        <dbReference type="Proteomes" id="UP001610563"/>
    </source>
</evidence>
<sequence length="127" mass="13735">MQPGKSYINPVKPIISSWNLAPFHQSILPRKKIISSQTTSPKMQFFKTTLLALATLLPLVLTQSVPVPTNPVGNGLPCASGLNGEYHCSNDRNSIQICDRGTWRTSALCGSGCCNYNGGNGLPYCYC</sequence>
<reference evidence="1 2" key="1">
    <citation type="submission" date="2024-07" db="EMBL/GenBank/DDBJ databases">
        <title>Section-level genome sequencing and comparative genomics of Aspergillus sections Usti and Cavernicolus.</title>
        <authorList>
            <consortium name="Lawrence Berkeley National Laboratory"/>
            <person name="Nybo J.L."/>
            <person name="Vesth T.C."/>
            <person name="Theobald S."/>
            <person name="Frisvad J.C."/>
            <person name="Larsen T.O."/>
            <person name="Kjaerboelling I."/>
            <person name="Rothschild-Mancinelli K."/>
            <person name="Lyhne E.K."/>
            <person name="Kogle M.E."/>
            <person name="Barry K."/>
            <person name="Clum A."/>
            <person name="Na H."/>
            <person name="Ledsgaard L."/>
            <person name="Lin J."/>
            <person name="Lipzen A."/>
            <person name="Kuo A."/>
            <person name="Riley R."/>
            <person name="Mondo S."/>
            <person name="Labutti K."/>
            <person name="Haridas S."/>
            <person name="Pangalinan J."/>
            <person name="Salamov A.A."/>
            <person name="Simmons B.A."/>
            <person name="Magnuson J.K."/>
            <person name="Chen J."/>
            <person name="Drula E."/>
            <person name="Henrissat B."/>
            <person name="Wiebenga A."/>
            <person name="Lubbers R.J."/>
            <person name="Gomes A.C."/>
            <person name="Makela M.R."/>
            <person name="Stajich J."/>
            <person name="Grigoriev I.V."/>
            <person name="Mortensen U.H."/>
            <person name="De Vries R.P."/>
            <person name="Baker S.E."/>
            <person name="Andersen M.R."/>
        </authorList>
    </citation>
    <scope>NUCLEOTIDE SEQUENCE [LARGE SCALE GENOMIC DNA]</scope>
    <source>
        <strain evidence="1 2">CBS 209.92</strain>
    </source>
</reference>
<accession>A0ABR4FSR5</accession>
<gene>
    <name evidence="1" type="ORF">BJX66DRAFT_313045</name>
</gene>
<evidence type="ECO:0000313" key="1">
    <source>
        <dbReference type="EMBL" id="KAL2786308.1"/>
    </source>
</evidence>
<proteinExistence type="predicted"/>